<dbReference type="OrthoDB" id="1467485at2"/>
<dbReference type="RefSeq" id="WP_141422063.1">
    <property type="nucleotide sequence ID" value="NZ_VIAR01000009.1"/>
</dbReference>
<dbReference type="InterPro" id="IPR011250">
    <property type="entry name" value="OMP/PagP_B-barrel"/>
</dbReference>
<keyword evidence="4" id="KW-1185">Reference proteome</keyword>
<dbReference type="AlphaFoldDB" id="A0A507ZPK9"/>
<dbReference type="SUPFAM" id="SSF56925">
    <property type="entry name" value="OMPA-like"/>
    <property type="match status" value="1"/>
</dbReference>
<organism evidence="3 4">
    <name type="scientific">Haloflavibacter putidus</name>
    <dbReference type="NCBI Taxonomy" id="2576776"/>
    <lineage>
        <taxon>Bacteria</taxon>
        <taxon>Pseudomonadati</taxon>
        <taxon>Bacteroidota</taxon>
        <taxon>Flavobacteriia</taxon>
        <taxon>Flavobacteriales</taxon>
        <taxon>Flavobacteriaceae</taxon>
        <taxon>Haloflavibacter</taxon>
    </lineage>
</organism>
<sequence>MRKIFLVLLLCIGFQSLSAQGFFRSGDKLRNLDNFDKQRWSWGYYLGFNSYDFKFDYEEEAPDVLVEKNIGFNIGLIGNLRLNDYIDLRLEPGVIFAGRNLTYPDIPEDNLREVKSTYVHIPLLVKFSTKRLNNFKPFIIGGVSTSINLSSNEDNPDDNSVGEFRMKTSTYYYEVGFGIDFYLFFFKFTPSIRGVFALSDELKRDKDPNSPYTSNINQMSTRGVFLNFKFQ</sequence>
<reference evidence="3 4" key="1">
    <citation type="submission" date="2019-06" db="EMBL/GenBank/DDBJ databases">
        <title>Flavibacter putida gen. nov., sp. nov., a novel marine bacterium of the family Flavobacteriaceae isolated from coastal seawater.</title>
        <authorList>
            <person name="Feng X."/>
        </authorList>
    </citation>
    <scope>NUCLEOTIDE SEQUENCE [LARGE SCALE GENOMIC DNA]</scope>
    <source>
        <strain evidence="3 4">PLHSN227</strain>
    </source>
</reference>
<feature type="signal peptide" evidence="1">
    <location>
        <begin position="1"/>
        <end position="19"/>
    </location>
</feature>
<dbReference type="Pfam" id="PF13568">
    <property type="entry name" value="OMP_b-brl_2"/>
    <property type="match status" value="1"/>
</dbReference>
<feature type="chain" id="PRO_5021233073" evidence="1">
    <location>
        <begin position="20"/>
        <end position="231"/>
    </location>
</feature>
<dbReference type="EMBL" id="VIAR01000009">
    <property type="protein sequence ID" value="TQD37688.1"/>
    <property type="molecule type" value="Genomic_DNA"/>
</dbReference>
<comment type="caution">
    <text evidence="3">The sequence shown here is derived from an EMBL/GenBank/DDBJ whole genome shotgun (WGS) entry which is preliminary data.</text>
</comment>
<evidence type="ECO:0000313" key="4">
    <source>
        <dbReference type="Proteomes" id="UP000317169"/>
    </source>
</evidence>
<keyword evidence="1" id="KW-0732">Signal</keyword>
<feature type="domain" description="Outer membrane protein beta-barrel" evidence="2">
    <location>
        <begin position="38"/>
        <end position="202"/>
    </location>
</feature>
<evidence type="ECO:0000256" key="1">
    <source>
        <dbReference type="SAM" id="SignalP"/>
    </source>
</evidence>
<dbReference type="Proteomes" id="UP000317169">
    <property type="component" value="Unassembled WGS sequence"/>
</dbReference>
<evidence type="ECO:0000313" key="3">
    <source>
        <dbReference type="EMBL" id="TQD37688.1"/>
    </source>
</evidence>
<accession>A0A507ZPK9</accession>
<evidence type="ECO:0000259" key="2">
    <source>
        <dbReference type="Pfam" id="PF13568"/>
    </source>
</evidence>
<protein>
    <submittedName>
        <fullName evidence="3">PorT family protein</fullName>
    </submittedName>
</protein>
<dbReference type="InterPro" id="IPR025665">
    <property type="entry name" value="Beta-barrel_OMP_2"/>
</dbReference>
<proteinExistence type="predicted"/>
<gene>
    <name evidence="3" type="ORF">FKR84_09450</name>
</gene>
<name>A0A507ZPK9_9FLAO</name>